<evidence type="ECO:0000256" key="1">
    <source>
        <dbReference type="ARBA" id="ARBA00004141"/>
    </source>
</evidence>
<evidence type="ECO:0000256" key="2">
    <source>
        <dbReference type="ARBA" id="ARBA00022448"/>
    </source>
</evidence>
<dbReference type="PANTHER" id="PTHR43791:SF63">
    <property type="entry name" value="HIGH AFFINITY CYSTEINE TRANSPORTER"/>
    <property type="match status" value="1"/>
</dbReference>
<dbReference type="eggNOG" id="KOG2533">
    <property type="taxonomic scope" value="Eukaryota"/>
</dbReference>
<gene>
    <name evidence="7" type="ordered locus">DEHA2A14674g</name>
</gene>
<evidence type="ECO:0000313" key="8">
    <source>
        <dbReference type="Proteomes" id="UP000000599"/>
    </source>
</evidence>
<keyword evidence="2" id="KW-0813">Transport</keyword>
<evidence type="ECO:0000256" key="4">
    <source>
        <dbReference type="ARBA" id="ARBA00022989"/>
    </source>
</evidence>
<keyword evidence="3 6" id="KW-0812">Transmembrane</keyword>
<accession>B5RSN4</accession>
<name>B5RSN4_DEBHA</name>
<dbReference type="SUPFAM" id="SSF103473">
    <property type="entry name" value="MFS general substrate transporter"/>
    <property type="match status" value="1"/>
</dbReference>
<protein>
    <submittedName>
        <fullName evidence="7">DEHA2A14674p</fullName>
    </submittedName>
</protein>
<proteinExistence type="predicted"/>
<keyword evidence="8" id="KW-1185">Reference proteome</keyword>
<evidence type="ECO:0000256" key="5">
    <source>
        <dbReference type="ARBA" id="ARBA00023136"/>
    </source>
</evidence>
<feature type="transmembrane region" description="Helical" evidence="6">
    <location>
        <begin position="26"/>
        <end position="48"/>
    </location>
</feature>
<dbReference type="GeneID" id="8998113"/>
<dbReference type="KEGG" id="dha:DEHA2A14674g"/>
<dbReference type="VEuPathDB" id="FungiDB:DEHA2A14674g"/>
<evidence type="ECO:0000256" key="6">
    <source>
        <dbReference type="SAM" id="Phobius"/>
    </source>
</evidence>
<dbReference type="OrthoDB" id="3639251at2759"/>
<dbReference type="PANTHER" id="PTHR43791">
    <property type="entry name" value="PERMEASE-RELATED"/>
    <property type="match status" value="1"/>
</dbReference>
<dbReference type="HOGENOM" id="CLU_1896152_0_0_1"/>
<dbReference type="GO" id="GO:0033229">
    <property type="term" value="F:cysteine transmembrane transporter activity"/>
    <property type="evidence" value="ECO:0007669"/>
    <property type="project" value="TreeGrafter"/>
</dbReference>
<comment type="subcellular location">
    <subcellularLocation>
        <location evidence="1">Membrane</location>
        <topology evidence="1">Multi-pass membrane protein</topology>
    </subcellularLocation>
</comment>
<evidence type="ECO:0000313" key="7">
    <source>
        <dbReference type="EMBL" id="CAR65419.1"/>
    </source>
</evidence>
<sequence length="134" mass="15258">MVSPIPIGFISYGVLYTGAEIGDWRVLSIIIGGGLTLILAVIAFFSYLDNPINASFLTMEEKVWVIRKVQNTSHQSIEQKQFKKVHSIEAFKDPISWLIVGFFFLQQLANNLPYQQTILYEEMGGLSLQQFLFH</sequence>
<organism evidence="7 8">
    <name type="scientific">Debaryomyces hansenii (strain ATCC 36239 / CBS 767 / BCRC 21394 / JCM 1990 / NBRC 0083 / IGC 2968)</name>
    <name type="common">Yeast</name>
    <name type="synonym">Torulaspora hansenii</name>
    <dbReference type="NCBI Taxonomy" id="284592"/>
    <lineage>
        <taxon>Eukaryota</taxon>
        <taxon>Fungi</taxon>
        <taxon>Dikarya</taxon>
        <taxon>Ascomycota</taxon>
        <taxon>Saccharomycotina</taxon>
        <taxon>Pichiomycetes</taxon>
        <taxon>Debaryomycetaceae</taxon>
        <taxon>Debaryomyces</taxon>
    </lineage>
</organism>
<keyword evidence="4 6" id="KW-1133">Transmembrane helix</keyword>
<dbReference type="OMA" id="MEEKVWV"/>
<dbReference type="EMBL" id="CR382133">
    <property type="protein sequence ID" value="CAR65419.1"/>
    <property type="molecule type" value="Genomic_DNA"/>
</dbReference>
<dbReference type="GO" id="GO:0016020">
    <property type="term" value="C:membrane"/>
    <property type="evidence" value="ECO:0007669"/>
    <property type="project" value="UniProtKB-SubCell"/>
</dbReference>
<reference evidence="7 8" key="1">
    <citation type="journal article" date="2004" name="Nature">
        <title>Genome evolution in yeasts.</title>
        <authorList>
            <consortium name="Genolevures"/>
            <person name="Dujon B."/>
            <person name="Sherman D."/>
            <person name="Fischer G."/>
            <person name="Durrens P."/>
            <person name="Casaregola S."/>
            <person name="Lafontaine I."/>
            <person name="de Montigny J."/>
            <person name="Marck C."/>
            <person name="Neuveglise C."/>
            <person name="Talla E."/>
            <person name="Goffard N."/>
            <person name="Frangeul L."/>
            <person name="Aigle M."/>
            <person name="Anthouard V."/>
            <person name="Babour A."/>
            <person name="Barbe V."/>
            <person name="Barnay S."/>
            <person name="Blanchin S."/>
            <person name="Beckerich J.M."/>
            <person name="Beyne E."/>
            <person name="Bleykasten C."/>
            <person name="Boisrame A."/>
            <person name="Boyer J."/>
            <person name="Cattolico L."/>
            <person name="Confanioleri F."/>
            <person name="de Daruvar A."/>
            <person name="Despons L."/>
            <person name="Fabre E."/>
            <person name="Fairhead C."/>
            <person name="Ferry-Dumazet H."/>
            <person name="Groppi A."/>
            <person name="Hantraye F."/>
            <person name="Hennequin C."/>
            <person name="Jauniaux N."/>
            <person name="Joyet P."/>
            <person name="Kachouri R."/>
            <person name="Kerrest A."/>
            <person name="Koszul R."/>
            <person name="Lemaire M."/>
            <person name="Lesur I."/>
            <person name="Ma L."/>
            <person name="Muller H."/>
            <person name="Nicaud J.M."/>
            <person name="Nikolski M."/>
            <person name="Oztas S."/>
            <person name="Ozier-Kalogeropoulos O."/>
            <person name="Pellenz S."/>
            <person name="Potier S."/>
            <person name="Richard G.F."/>
            <person name="Straub M.L."/>
            <person name="Suleau A."/>
            <person name="Swennene D."/>
            <person name="Tekaia F."/>
            <person name="Wesolowski-Louvel M."/>
            <person name="Westhof E."/>
            <person name="Wirth B."/>
            <person name="Zeniou-Meyer M."/>
            <person name="Zivanovic I."/>
            <person name="Bolotin-Fukuhara M."/>
            <person name="Thierry A."/>
            <person name="Bouchier C."/>
            <person name="Caudron B."/>
            <person name="Scarpelli C."/>
            <person name="Gaillardin C."/>
            <person name="Weissenbach J."/>
            <person name="Wincker P."/>
            <person name="Souciet J.L."/>
        </authorList>
    </citation>
    <scope>NUCLEOTIDE SEQUENCE [LARGE SCALE GENOMIC DNA]</scope>
    <source>
        <strain evidence="8">ATCC 36239 / CBS 767 / BCRC 21394 / JCM 1990 / NBRC 0083 / IGC 2968</strain>
    </source>
</reference>
<dbReference type="InterPro" id="IPR036259">
    <property type="entry name" value="MFS_trans_sf"/>
</dbReference>
<dbReference type="Proteomes" id="UP000000599">
    <property type="component" value="Chromosome A"/>
</dbReference>
<dbReference type="AlphaFoldDB" id="B5RSN4"/>
<dbReference type="RefSeq" id="XP_002770044.1">
    <property type="nucleotide sequence ID" value="XM_002769998.1"/>
</dbReference>
<dbReference type="InParanoid" id="B5RSN4"/>
<evidence type="ECO:0000256" key="3">
    <source>
        <dbReference type="ARBA" id="ARBA00022692"/>
    </source>
</evidence>
<keyword evidence="5 6" id="KW-0472">Membrane</keyword>